<dbReference type="PANTHER" id="PTHR32039">
    <property type="entry name" value="MAGNESIUM-CHELATASE SUBUNIT CHLI"/>
    <property type="match status" value="1"/>
</dbReference>
<dbReference type="InterPro" id="IPR020568">
    <property type="entry name" value="Ribosomal_Su5_D2-typ_SF"/>
</dbReference>
<dbReference type="Gene3D" id="3.30.230.10">
    <property type="match status" value="1"/>
</dbReference>
<gene>
    <name evidence="5" type="ORF">SAMN02745114_01066</name>
</gene>
<dbReference type="InterPro" id="IPR014721">
    <property type="entry name" value="Ribsml_uS5_D2-typ_fold_subgr"/>
</dbReference>
<dbReference type="Proteomes" id="UP000190657">
    <property type="component" value="Unassembled WGS sequence"/>
</dbReference>
<proteinExistence type="inferred from homology"/>
<dbReference type="InterPro" id="IPR000523">
    <property type="entry name" value="Mg_chelatse_chII-like_cat_dom"/>
</dbReference>
<sequence length="508" mass="55668">MFAKVKSEGLLGIESYDVEVEADLSSGMPRFDLVGLPDTAVKESRERVRASIKNCGFDFPVSRITVNIAPADIKKAGAVYDLPILVSILKASGQIKANLDDFAFIGELSLDGEIRKANGVLPMVLRAKEKGLGAIFVPYQNAFEASVVKGIDILPARSIKEIVSHLDFGKLIEPVSHDINEDDILAEQLDFADVRGQEAAKRAIEIAAAGSHNLIMIGPPGTGKSMLAKRIGSILPDMTIDEKIETTAIYSVAGMLPEDVKLISKRPFRSPHHTISAQGLTGGGTNLRPGELSLAHNGVLFMDEFPEFDRRTKESLRQPLEDSRVTISRAGGTVSYPANLMVVAAMNPCPCGYLGHPTTPCKCTDAAKRKYQNKISGPLLDRMDIHIEVQNVEYETISSKEKAESSAEIKKRVDKARAIQQKRFEGTEISCNAKMTPSATQKYCTMSPQANAMMKNSFERLGMSGRAYDKILRVARTIADLDDSENIEVQHIAEALQYRALDRKYWGL</sequence>
<dbReference type="PROSITE" id="PS50051">
    <property type="entry name" value="MCM_2"/>
    <property type="match status" value="1"/>
</dbReference>
<dbReference type="PANTHER" id="PTHR32039:SF7">
    <property type="entry name" value="COMPETENCE PROTEIN COMM"/>
    <property type="match status" value="1"/>
</dbReference>
<dbReference type="EMBL" id="FUWW01000010">
    <property type="protein sequence ID" value="SJZ59875.1"/>
    <property type="molecule type" value="Genomic_DNA"/>
</dbReference>
<evidence type="ECO:0000256" key="3">
    <source>
        <dbReference type="ARBA" id="ARBA00022840"/>
    </source>
</evidence>
<dbReference type="STRING" id="290054.SAMN02745114_01066"/>
<dbReference type="AlphaFoldDB" id="A0A1T4LYY6"/>
<dbReference type="GO" id="GO:0003677">
    <property type="term" value="F:DNA binding"/>
    <property type="evidence" value="ECO:0007669"/>
    <property type="project" value="InterPro"/>
</dbReference>
<dbReference type="GO" id="GO:0005524">
    <property type="term" value="F:ATP binding"/>
    <property type="evidence" value="ECO:0007669"/>
    <property type="project" value="UniProtKB-KW"/>
</dbReference>
<evidence type="ECO:0000313" key="5">
    <source>
        <dbReference type="EMBL" id="SJZ59875.1"/>
    </source>
</evidence>
<organism evidence="5 6">
    <name type="scientific">Eubacterium coprostanoligenes</name>
    <dbReference type="NCBI Taxonomy" id="290054"/>
    <lineage>
        <taxon>Bacteria</taxon>
        <taxon>Bacillati</taxon>
        <taxon>Bacillota</taxon>
        <taxon>Clostridia</taxon>
        <taxon>Eubacteriales</taxon>
        <taxon>Eubacteriaceae</taxon>
        <taxon>Eubacterium</taxon>
    </lineage>
</organism>
<dbReference type="InterPro" id="IPR045006">
    <property type="entry name" value="CHLI-like"/>
</dbReference>
<dbReference type="SMART" id="SM00382">
    <property type="entry name" value="AAA"/>
    <property type="match status" value="1"/>
</dbReference>
<dbReference type="InterPro" id="IPR003593">
    <property type="entry name" value="AAA+_ATPase"/>
</dbReference>
<dbReference type="InterPro" id="IPR001208">
    <property type="entry name" value="MCM_dom"/>
</dbReference>
<dbReference type="OrthoDB" id="9813147at2"/>
<keyword evidence="3" id="KW-0067">ATP-binding</keyword>
<protein>
    <submittedName>
        <fullName evidence="5">Magnesium chelatase family protein</fullName>
    </submittedName>
</protein>
<name>A0A1T4LYY6_9FIRM</name>
<evidence type="ECO:0000256" key="2">
    <source>
        <dbReference type="ARBA" id="ARBA00022741"/>
    </source>
</evidence>
<dbReference type="Gene3D" id="3.40.50.300">
    <property type="entry name" value="P-loop containing nucleotide triphosphate hydrolases"/>
    <property type="match status" value="1"/>
</dbReference>
<evidence type="ECO:0000259" key="4">
    <source>
        <dbReference type="PROSITE" id="PS50051"/>
    </source>
</evidence>
<dbReference type="InterPro" id="IPR004482">
    <property type="entry name" value="Mg_chelat-rel"/>
</dbReference>
<accession>A0A1T4LYY6</accession>
<dbReference type="Pfam" id="PF01078">
    <property type="entry name" value="Mg_chelatase"/>
    <property type="match status" value="1"/>
</dbReference>
<dbReference type="SUPFAM" id="SSF52540">
    <property type="entry name" value="P-loop containing nucleoside triphosphate hydrolases"/>
    <property type="match status" value="1"/>
</dbReference>
<dbReference type="NCBIfam" id="TIGR00368">
    <property type="entry name" value="YifB family Mg chelatase-like AAA ATPase"/>
    <property type="match status" value="1"/>
</dbReference>
<dbReference type="InterPro" id="IPR025158">
    <property type="entry name" value="Mg_chelat-rel_C"/>
</dbReference>
<keyword evidence="6" id="KW-1185">Reference proteome</keyword>
<evidence type="ECO:0000313" key="6">
    <source>
        <dbReference type="Proteomes" id="UP000190657"/>
    </source>
</evidence>
<dbReference type="InterPro" id="IPR027417">
    <property type="entry name" value="P-loop_NTPase"/>
</dbReference>
<keyword evidence="2" id="KW-0547">Nucleotide-binding</keyword>
<dbReference type="SUPFAM" id="SSF54211">
    <property type="entry name" value="Ribosomal protein S5 domain 2-like"/>
    <property type="match status" value="1"/>
</dbReference>
<reference evidence="5 6" key="1">
    <citation type="submission" date="2017-02" db="EMBL/GenBank/DDBJ databases">
        <authorList>
            <person name="Peterson S.W."/>
        </authorList>
    </citation>
    <scope>NUCLEOTIDE SEQUENCE [LARGE SCALE GENOMIC DNA]</scope>
    <source>
        <strain evidence="5 6">ATCC 51222</strain>
    </source>
</reference>
<feature type="domain" description="MCM C-terminal AAA(+) ATPase" evidence="4">
    <location>
        <begin position="287"/>
        <end position="385"/>
    </location>
</feature>
<evidence type="ECO:0000256" key="1">
    <source>
        <dbReference type="ARBA" id="ARBA00006354"/>
    </source>
</evidence>
<dbReference type="PRINTS" id="PR01657">
    <property type="entry name" value="MCMFAMILY"/>
</dbReference>
<comment type="similarity">
    <text evidence="1">Belongs to the Mg-chelatase subunits D/I family. ComM subfamily.</text>
</comment>
<dbReference type="Pfam" id="PF13335">
    <property type="entry name" value="Mg_chelatase_C"/>
    <property type="match status" value="1"/>
</dbReference>
<dbReference type="Pfam" id="PF13541">
    <property type="entry name" value="ChlI"/>
    <property type="match status" value="1"/>
</dbReference>
<dbReference type="RefSeq" id="WP_078768544.1">
    <property type="nucleotide sequence ID" value="NZ_FUWW01000010.1"/>
</dbReference>